<dbReference type="AlphaFoldDB" id="A0A2R8B4M5"/>
<accession>A0A2R8B4M5</accession>
<evidence type="ECO:0000313" key="2">
    <source>
        <dbReference type="Proteomes" id="UP000244924"/>
    </source>
</evidence>
<name>A0A2R8B4M5_9RHOB</name>
<dbReference type="EMBL" id="OMOQ01000001">
    <property type="protein sequence ID" value="SPH17463.1"/>
    <property type="molecule type" value="Genomic_DNA"/>
</dbReference>
<reference evidence="1 2" key="1">
    <citation type="submission" date="2018-03" db="EMBL/GenBank/DDBJ databases">
        <authorList>
            <person name="Keele B.F."/>
        </authorList>
    </citation>
    <scope>NUCLEOTIDE SEQUENCE [LARGE SCALE GENOMIC DNA]</scope>
    <source>
        <strain evidence="1 2">CECT 8626</strain>
    </source>
</reference>
<keyword evidence="2" id="KW-1185">Reference proteome</keyword>
<protein>
    <recommendedName>
        <fullName evidence="3">DUF4304 domain-containing protein</fullName>
    </recommendedName>
</protein>
<evidence type="ECO:0008006" key="3">
    <source>
        <dbReference type="Google" id="ProtNLM"/>
    </source>
</evidence>
<organism evidence="1 2">
    <name type="scientific">Albidovulum aquaemixtae</name>
    <dbReference type="NCBI Taxonomy" id="1542388"/>
    <lineage>
        <taxon>Bacteria</taxon>
        <taxon>Pseudomonadati</taxon>
        <taxon>Pseudomonadota</taxon>
        <taxon>Alphaproteobacteria</taxon>
        <taxon>Rhodobacterales</taxon>
        <taxon>Paracoccaceae</taxon>
        <taxon>Albidovulum</taxon>
    </lineage>
</organism>
<gene>
    <name evidence="1" type="ORF">DEA8626_00986</name>
</gene>
<sequence>MPKTEVTAKDSRAALRQHVIPLLRDHGFTDGTPSRLWHHRGDRIELVELSCFSTYRAMTDKTSTASFEVRIGICLPGYSALLDPFQRDHIKEGPNGPRPSEPQMPIRGMVCPADAPPMQKCRWGWEVQSTWSVETVEEASHEAVDIANQLQSYVLDWLRRDWSYRDLLTLLQQEDTSPILVTSENGSYLRLGAEVKGSQIRAAHIAMVTSAIARESSD</sequence>
<dbReference type="Proteomes" id="UP000244924">
    <property type="component" value="Unassembled WGS sequence"/>
</dbReference>
<evidence type="ECO:0000313" key="1">
    <source>
        <dbReference type="EMBL" id="SPH17463.1"/>
    </source>
</evidence>
<proteinExistence type="predicted"/>